<keyword evidence="3" id="KW-0240">DNA-directed RNA polymerase</keyword>
<evidence type="ECO:0000313" key="7">
    <source>
        <dbReference type="EMBL" id="KAK7684678.1"/>
    </source>
</evidence>
<comment type="caution">
    <text evidence="7">The sequence shown here is derived from an EMBL/GenBank/DDBJ whole genome shotgun (WGS) entry which is preliminary data.</text>
</comment>
<comment type="subcellular location">
    <subcellularLocation>
        <location evidence="1">Nucleus</location>
        <location evidence="1">Nucleolus</location>
    </subcellularLocation>
</comment>
<name>A0AAW0G3Z9_9APHY</name>
<evidence type="ECO:0000256" key="2">
    <source>
        <dbReference type="ARBA" id="ARBA00009430"/>
    </source>
</evidence>
<evidence type="ECO:0000256" key="6">
    <source>
        <dbReference type="SAM" id="MobiDB-lite"/>
    </source>
</evidence>
<accession>A0AAW0G3Z9</accession>
<sequence>MSPSDELVGGHDSIKEKIKESSLTTPNQQIINDSIDPSQLSNSPITDEFDEFEDEDDELAVKDFEANQVKERPVINKRFSKTDADSIVGGESFTQIESNDVNLDKNKTSHPISDAGKPSDEQSKKIAGTTIDPINEDKSNDHNHGLFADSQKVFSFSLPFGGFSNIRSNIYKQLKSFNIDQHLPSFQFINNKNQQDDIGDIKLRLQRQQSVTTVEEARYFENNKGPDAYQQLAPLREFILAKINVRMAGIKRKRDSKTTELRVASLSEDPDVVVGSFFNGLSIPEETDFDLYKHKKNHQFLLHGENDSLDYNGETGGVDEHNDYVVALYDPTHKSVELFKSPLINGKVTAKSKRVHKGPSVKSVGLRSMVQRKALGESFGTKKAKQALTNLEKNRIDSEKLQDMEMDILDNVKVSTSALPTSKEMDESVTNDRPTPIADESATNVEDIYPLHNIIPKKDWNYIRVNSIMEEEDEKKRLEILPFAKSPYIAKHLPNIIKSGNTTKLQLLYYASLLLGVYANRRVKDRASLMTRLENKPSELLIDGILQRFTVARTTQFGKTKDRSFIIDPHHEDKLLCYLLATIMHIDNFLVELPPLAHELNLKPTKLVGLFKALGAITKPATASQAEAFGIPKAAAATYKIATLKVPFKLPQMTRRGGGPRR</sequence>
<gene>
    <name evidence="7" type="ORF">QCA50_012261</name>
</gene>
<feature type="compositionally biased region" description="Basic and acidic residues" evidence="6">
    <location>
        <begin position="8"/>
        <end position="20"/>
    </location>
</feature>
<protein>
    <recommendedName>
        <fullName evidence="9">DNA-directed RNA polymerase I subunit RPA49</fullName>
    </recommendedName>
</protein>
<comment type="similarity">
    <text evidence="2">Belongs to the eukaryotic RPA49/POLR1E RNA polymerase subunit family.</text>
</comment>
<dbReference type="Proteomes" id="UP001385951">
    <property type="component" value="Unassembled WGS sequence"/>
</dbReference>
<keyword evidence="4" id="KW-0804">Transcription</keyword>
<keyword evidence="5" id="KW-0539">Nucleus</keyword>
<evidence type="ECO:0000313" key="8">
    <source>
        <dbReference type="Proteomes" id="UP001385951"/>
    </source>
</evidence>
<feature type="region of interest" description="Disordered" evidence="6">
    <location>
        <begin position="1"/>
        <end position="47"/>
    </location>
</feature>
<feature type="region of interest" description="Disordered" evidence="6">
    <location>
        <begin position="98"/>
        <end position="124"/>
    </location>
</feature>
<dbReference type="AlphaFoldDB" id="A0AAW0G3Z9"/>
<evidence type="ECO:0000256" key="4">
    <source>
        <dbReference type="ARBA" id="ARBA00023163"/>
    </source>
</evidence>
<evidence type="ECO:0008006" key="9">
    <source>
        <dbReference type="Google" id="ProtNLM"/>
    </source>
</evidence>
<feature type="compositionally biased region" description="Polar residues" evidence="6">
    <location>
        <begin position="21"/>
        <end position="45"/>
    </location>
</feature>
<reference evidence="7 8" key="1">
    <citation type="submission" date="2022-09" db="EMBL/GenBank/DDBJ databases">
        <authorList>
            <person name="Palmer J.M."/>
        </authorList>
    </citation>
    <scope>NUCLEOTIDE SEQUENCE [LARGE SCALE GENOMIC DNA]</scope>
    <source>
        <strain evidence="7 8">DSM 7382</strain>
    </source>
</reference>
<evidence type="ECO:0000256" key="1">
    <source>
        <dbReference type="ARBA" id="ARBA00004604"/>
    </source>
</evidence>
<evidence type="ECO:0000256" key="3">
    <source>
        <dbReference type="ARBA" id="ARBA00022478"/>
    </source>
</evidence>
<dbReference type="GO" id="GO:0000428">
    <property type="term" value="C:DNA-directed RNA polymerase complex"/>
    <property type="evidence" value="ECO:0007669"/>
    <property type="project" value="UniProtKB-KW"/>
</dbReference>
<dbReference type="GO" id="GO:0005730">
    <property type="term" value="C:nucleolus"/>
    <property type="evidence" value="ECO:0007669"/>
    <property type="project" value="UniProtKB-SubCell"/>
</dbReference>
<dbReference type="GO" id="GO:0006351">
    <property type="term" value="P:DNA-templated transcription"/>
    <property type="evidence" value="ECO:0007669"/>
    <property type="project" value="InterPro"/>
</dbReference>
<dbReference type="Pfam" id="PF06870">
    <property type="entry name" value="RNA_pol_I_A49"/>
    <property type="match status" value="1"/>
</dbReference>
<dbReference type="EMBL" id="JASBNA010000024">
    <property type="protein sequence ID" value="KAK7684678.1"/>
    <property type="molecule type" value="Genomic_DNA"/>
</dbReference>
<evidence type="ECO:0000256" key="5">
    <source>
        <dbReference type="ARBA" id="ARBA00023242"/>
    </source>
</evidence>
<dbReference type="PANTHER" id="PTHR14440">
    <property type="entry name" value="DNA-DIRECTED RNA POLYMERASE I SUBUNIT RPA49"/>
    <property type="match status" value="1"/>
</dbReference>
<dbReference type="GO" id="GO:0003677">
    <property type="term" value="F:DNA binding"/>
    <property type="evidence" value="ECO:0007669"/>
    <property type="project" value="InterPro"/>
</dbReference>
<keyword evidence="8" id="KW-1185">Reference proteome</keyword>
<organism evidence="7 8">
    <name type="scientific">Cerrena zonata</name>
    <dbReference type="NCBI Taxonomy" id="2478898"/>
    <lineage>
        <taxon>Eukaryota</taxon>
        <taxon>Fungi</taxon>
        <taxon>Dikarya</taxon>
        <taxon>Basidiomycota</taxon>
        <taxon>Agaricomycotina</taxon>
        <taxon>Agaricomycetes</taxon>
        <taxon>Polyporales</taxon>
        <taxon>Cerrenaceae</taxon>
        <taxon>Cerrena</taxon>
    </lineage>
</organism>
<proteinExistence type="inferred from homology"/>
<dbReference type="InterPro" id="IPR009668">
    <property type="entry name" value="RNA_pol-assoc_fac_A49-like"/>
</dbReference>